<dbReference type="InterPro" id="IPR022655">
    <property type="entry name" value="DUF1553"/>
</dbReference>
<protein>
    <recommendedName>
        <fullName evidence="5">Cytochrome c domain-containing protein</fullName>
    </recommendedName>
</protein>
<keyword evidence="4" id="KW-1185">Reference proteome</keyword>
<evidence type="ECO:0000259" key="2">
    <source>
        <dbReference type="Pfam" id="PF07587"/>
    </source>
</evidence>
<dbReference type="Proteomes" id="UP000214646">
    <property type="component" value="Unassembled WGS sequence"/>
</dbReference>
<gene>
    <name evidence="3" type="ORF">FRUB_00458</name>
</gene>
<dbReference type="EMBL" id="NIDE01000001">
    <property type="protein sequence ID" value="OWK46759.1"/>
    <property type="molecule type" value="Genomic_DNA"/>
</dbReference>
<dbReference type="Pfam" id="PF07583">
    <property type="entry name" value="PSCyt2"/>
    <property type="match status" value="1"/>
</dbReference>
<feature type="domain" description="DUF1553" evidence="2">
    <location>
        <begin position="385"/>
        <end position="649"/>
    </location>
</feature>
<accession>A0A225EBM6</accession>
<evidence type="ECO:0000259" key="1">
    <source>
        <dbReference type="Pfam" id="PF07583"/>
    </source>
</evidence>
<comment type="caution">
    <text evidence="3">The sequence shown here is derived from an EMBL/GenBank/DDBJ whole genome shotgun (WGS) entry which is preliminary data.</text>
</comment>
<name>A0A225EBM6_9BACT</name>
<sequence length="678" mass="76042">MRTPVDAFVLAKLEAAKLAFAAPAEKRTLIRRVTFDLTGLPPTPDEIDTFLKDNSPDAYEKVVDRLLASPRFGERAALFWLDVARYAESNGFKSDEARPTAWRYRDYVIQSFNADKPYDRFVLEQLAGDELFPDNPAAVIATGFLRHFPYESNAINVEQRRQDYLNDITDATTAAFLGLTVACAKCHDHKTDPITQRDYYRTQAFFAGFQPVEAPLGTAAELAEREKKLKDWEEKTAAVRKQMEAIERPIREKAMAKERFRFPEEYSRLLDVPVEKRTPLERQIAFLVEQQVNGRQKISATQMKGPEREKWEGMAKQMAELSKEKPGDPQTAMVMSDSGPVAPPTHLLKRGDWRKPAAEVPPGFLSEIDDRDADVKPTARGTTGRRAALAKWLVTEDNPLTARVMVNRIWQQLFGRGIVATPSDFGSTGDRPTHPELLDWLARDFQHPAPLPGEKAVPAWSMKHVYRLIVTSAVYRQSGIADHGRKADPDNALLWRMPRKRLDGEALRDAMLAVSGQLNLKAGGPSIYPDLPEELTKSGAYGWKPSADPTDRSRRSVYVAVRRNMRYPLFALFDSPDRNEVCARRFVSTTAPQALTLLNDGLVIGYAKKLAVRVEKDAGTDPDKAIDRAFTLAIGRAPDTEEHAAARGFLDNHSAQPSTAIADLCHALLNLNEFLYVD</sequence>
<organism evidence="3 4">
    <name type="scientific">Fimbriiglobus ruber</name>
    <dbReference type="NCBI Taxonomy" id="1908690"/>
    <lineage>
        <taxon>Bacteria</taxon>
        <taxon>Pseudomonadati</taxon>
        <taxon>Planctomycetota</taxon>
        <taxon>Planctomycetia</taxon>
        <taxon>Gemmatales</taxon>
        <taxon>Gemmataceae</taxon>
        <taxon>Fimbriiglobus</taxon>
    </lineage>
</organism>
<dbReference type="AlphaFoldDB" id="A0A225EBM6"/>
<dbReference type="PANTHER" id="PTHR35889">
    <property type="entry name" value="CYCLOINULO-OLIGOSACCHARIDE FRUCTANOTRANSFERASE-RELATED"/>
    <property type="match status" value="1"/>
</dbReference>
<dbReference type="InterPro" id="IPR011444">
    <property type="entry name" value="DUF1549"/>
</dbReference>
<reference evidence="4" key="1">
    <citation type="submission" date="2017-06" db="EMBL/GenBank/DDBJ databases">
        <title>Genome analysis of Fimbriiglobus ruber SP5, the first member of the order Planctomycetales with confirmed chitinolytic capability.</title>
        <authorList>
            <person name="Ravin N.V."/>
            <person name="Rakitin A.L."/>
            <person name="Ivanova A.A."/>
            <person name="Beletsky A.V."/>
            <person name="Kulichevskaya I.S."/>
            <person name="Mardanov A.V."/>
            <person name="Dedysh S.N."/>
        </authorList>
    </citation>
    <scope>NUCLEOTIDE SEQUENCE [LARGE SCALE GENOMIC DNA]</scope>
    <source>
        <strain evidence="4">SP5</strain>
    </source>
</reference>
<feature type="domain" description="DUF1549" evidence="1">
    <location>
        <begin position="4"/>
        <end position="209"/>
    </location>
</feature>
<dbReference type="PANTHER" id="PTHR35889:SF3">
    <property type="entry name" value="F-BOX DOMAIN-CONTAINING PROTEIN"/>
    <property type="match status" value="1"/>
</dbReference>
<evidence type="ECO:0000313" key="3">
    <source>
        <dbReference type="EMBL" id="OWK46759.1"/>
    </source>
</evidence>
<evidence type="ECO:0008006" key="5">
    <source>
        <dbReference type="Google" id="ProtNLM"/>
    </source>
</evidence>
<evidence type="ECO:0000313" key="4">
    <source>
        <dbReference type="Proteomes" id="UP000214646"/>
    </source>
</evidence>
<proteinExistence type="predicted"/>
<dbReference type="Pfam" id="PF07587">
    <property type="entry name" value="PSD1"/>
    <property type="match status" value="1"/>
</dbReference>